<accession>A0A6J4E161</accession>
<dbReference type="Proteomes" id="UP001054892">
    <property type="component" value="Unassembled WGS sequence"/>
</dbReference>
<evidence type="ECO:0000313" key="2">
    <source>
        <dbReference type="EMBL" id="GJN51531.1"/>
    </source>
</evidence>
<evidence type="ECO:0008006" key="5">
    <source>
        <dbReference type="Google" id="ProtNLM"/>
    </source>
</evidence>
<dbReference type="AlphaFoldDB" id="A0A6J4E161"/>
<dbReference type="EMBL" id="AP023189">
    <property type="protein sequence ID" value="BCG23487.1"/>
    <property type="molecule type" value="Genomic_DNA"/>
</dbReference>
<sequence>MLALRRKVLFVTSFHPGASGYIGAGEAISVETLRRLRDEGAQVDVLAIAPSYQRKNAAADSWCNSYTELPVSRWTALAGLFRHVFSGAALAPWFFTRTSPRAVAALKVAIEQLQPTELWIDFPSSLGLARHADKLPVHYFVHDVVSQKVVRSPLKRLLFPWVQKVEASLLSKVTRCYLLSEKDEQLLRHLQFGGKAEVWGVQGLGVGEVDGARSIASVLAQFGPGPNLVFFGNMGRPENSRSITHFALFKWRRIRRVFPDAQLWVIGLAPGFFLRVLGRLVPGLKVAGAVDDPTPAFQAATICVAPLLFGAGVKIKVLQMLEAGATVVSTPVGAEGIEPTSRLVVVNNSEISERLVTDLQALNHMSPKPFQQVH</sequence>
<dbReference type="Pfam" id="PF13692">
    <property type="entry name" value="Glyco_trans_1_4"/>
    <property type="match status" value="1"/>
</dbReference>
<organism evidence="1 3">
    <name type="scientific">Pseudomonas tohonis</name>
    <dbReference type="NCBI Taxonomy" id="2725477"/>
    <lineage>
        <taxon>Bacteria</taxon>
        <taxon>Pseudomonadati</taxon>
        <taxon>Pseudomonadota</taxon>
        <taxon>Gammaproteobacteria</taxon>
        <taxon>Pseudomonadales</taxon>
        <taxon>Pseudomonadaceae</taxon>
        <taxon>Pseudomonas</taxon>
    </lineage>
</organism>
<dbReference type="KEGG" id="ptw:TUM18999_16780"/>
<keyword evidence="4" id="KW-1185">Reference proteome</keyword>
<evidence type="ECO:0000313" key="3">
    <source>
        <dbReference type="Proteomes" id="UP000509383"/>
    </source>
</evidence>
<proteinExistence type="predicted"/>
<protein>
    <recommendedName>
        <fullName evidence="5">Glycosyltransferase subfamily 4-like N-terminal domain-containing protein</fullName>
    </recommendedName>
</protein>
<evidence type="ECO:0000313" key="4">
    <source>
        <dbReference type="Proteomes" id="UP001054892"/>
    </source>
</evidence>
<dbReference type="RefSeq" id="WP_173177135.1">
    <property type="nucleotide sequence ID" value="NZ_AP023189.1"/>
</dbReference>
<reference evidence="1 3" key="1">
    <citation type="submission" date="2020-05" db="EMBL/GenBank/DDBJ databases">
        <title>Characterization of novel class B3 metallo-beta-lactamase from novel Pseudomonas species.</title>
        <authorList>
            <person name="Yamada K."/>
            <person name="Aoki K."/>
            <person name="Ishii Y."/>
        </authorList>
    </citation>
    <scope>NUCLEOTIDE SEQUENCE [LARGE SCALE GENOMIC DNA]</scope>
    <source>
        <strain evidence="1 3">TUM18999</strain>
        <strain evidence="2 4">TUM20286</strain>
    </source>
</reference>
<dbReference type="SUPFAM" id="SSF53756">
    <property type="entry name" value="UDP-Glycosyltransferase/glycogen phosphorylase"/>
    <property type="match status" value="1"/>
</dbReference>
<dbReference type="Proteomes" id="UP000509383">
    <property type="component" value="Chromosome"/>
</dbReference>
<gene>
    <name evidence="1" type="ORF">TUM18999_16780</name>
    <name evidence="2" type="ORF">TUM20286_12830</name>
</gene>
<evidence type="ECO:0000313" key="1">
    <source>
        <dbReference type="EMBL" id="BCG23487.1"/>
    </source>
</evidence>
<dbReference type="Gene3D" id="3.40.50.2000">
    <property type="entry name" value="Glycogen Phosphorylase B"/>
    <property type="match status" value="2"/>
</dbReference>
<dbReference type="EMBL" id="BQKM01000002">
    <property type="protein sequence ID" value="GJN51531.1"/>
    <property type="molecule type" value="Genomic_DNA"/>
</dbReference>
<name>A0A6J4E161_9PSED</name>